<evidence type="ECO:0000259" key="1">
    <source>
        <dbReference type="PROSITE" id="PS50020"/>
    </source>
</evidence>
<protein>
    <submittedName>
        <fullName evidence="2">Leucine-rich repeat extensin-like protein 6</fullName>
    </submittedName>
</protein>
<dbReference type="PROSITE" id="PS50020">
    <property type="entry name" value="WW_DOMAIN_2"/>
    <property type="match status" value="1"/>
</dbReference>
<dbReference type="OrthoDB" id="196131at2759"/>
<proteinExistence type="predicted"/>
<evidence type="ECO:0000313" key="3">
    <source>
        <dbReference type="Proteomes" id="UP000327157"/>
    </source>
</evidence>
<reference evidence="2 3" key="3">
    <citation type="submission" date="2019-11" db="EMBL/GenBank/DDBJ databases">
        <title>A de novo genome assembly of a pear dwarfing rootstock.</title>
        <authorList>
            <person name="Wang F."/>
            <person name="Wang J."/>
            <person name="Li S."/>
            <person name="Zhang Y."/>
            <person name="Fang M."/>
            <person name="Ma L."/>
            <person name="Zhao Y."/>
            <person name="Jiang S."/>
        </authorList>
    </citation>
    <scope>NUCLEOTIDE SEQUENCE [LARGE SCALE GENOMIC DNA]</scope>
    <source>
        <strain evidence="2">S2</strain>
        <tissue evidence="2">Leaf</tissue>
    </source>
</reference>
<dbReference type="InterPro" id="IPR036020">
    <property type="entry name" value="WW_dom_sf"/>
</dbReference>
<dbReference type="InterPro" id="IPR001202">
    <property type="entry name" value="WW_dom"/>
</dbReference>
<name>A0A5N5F2E6_9ROSA</name>
<dbReference type="AlphaFoldDB" id="A0A5N5F2E6"/>
<dbReference type="SMART" id="SM00456">
    <property type="entry name" value="WW"/>
    <property type="match status" value="1"/>
</dbReference>
<evidence type="ECO:0000313" key="2">
    <source>
        <dbReference type="EMBL" id="KAB2597147.1"/>
    </source>
</evidence>
<gene>
    <name evidence="2" type="ORF">D8674_000067</name>
</gene>
<organism evidence="2 3">
    <name type="scientific">Pyrus ussuriensis x Pyrus communis</name>
    <dbReference type="NCBI Taxonomy" id="2448454"/>
    <lineage>
        <taxon>Eukaryota</taxon>
        <taxon>Viridiplantae</taxon>
        <taxon>Streptophyta</taxon>
        <taxon>Embryophyta</taxon>
        <taxon>Tracheophyta</taxon>
        <taxon>Spermatophyta</taxon>
        <taxon>Magnoliopsida</taxon>
        <taxon>eudicotyledons</taxon>
        <taxon>Gunneridae</taxon>
        <taxon>Pentapetalae</taxon>
        <taxon>rosids</taxon>
        <taxon>fabids</taxon>
        <taxon>Rosales</taxon>
        <taxon>Rosaceae</taxon>
        <taxon>Amygdaloideae</taxon>
        <taxon>Maleae</taxon>
        <taxon>Pyrus</taxon>
    </lineage>
</organism>
<dbReference type="Proteomes" id="UP000327157">
    <property type="component" value="Chromosome 1"/>
</dbReference>
<reference evidence="3" key="2">
    <citation type="submission" date="2019-10" db="EMBL/GenBank/DDBJ databases">
        <title>A de novo genome assembly of a pear dwarfing rootstock.</title>
        <authorList>
            <person name="Wang F."/>
            <person name="Wang J."/>
            <person name="Li S."/>
            <person name="Zhang Y."/>
            <person name="Fang M."/>
            <person name="Ma L."/>
            <person name="Zhao Y."/>
            <person name="Jiang S."/>
        </authorList>
    </citation>
    <scope>NUCLEOTIDE SEQUENCE [LARGE SCALE GENOMIC DNA]</scope>
</reference>
<dbReference type="SUPFAM" id="SSF51045">
    <property type="entry name" value="WW domain"/>
    <property type="match status" value="1"/>
</dbReference>
<reference evidence="2 3" key="1">
    <citation type="submission" date="2019-09" db="EMBL/GenBank/DDBJ databases">
        <authorList>
            <person name="Ou C."/>
        </authorList>
    </citation>
    <scope>NUCLEOTIDE SEQUENCE [LARGE SCALE GENOMIC DNA]</scope>
    <source>
        <strain evidence="2">S2</strain>
        <tissue evidence="2">Leaf</tissue>
    </source>
</reference>
<comment type="caution">
    <text evidence="2">The sequence shown here is derived from an EMBL/GenBank/DDBJ whole genome shotgun (WGS) entry which is preliminary data.</text>
</comment>
<accession>A0A5N5F2E6</accession>
<keyword evidence="3" id="KW-1185">Reference proteome</keyword>
<sequence>MYDPIIWYQSQRSTMDLWFASVDSTLPASWRSVMDESGGLAFYWNPEADVFQYEHPNLAPPPPPYPPDHYQILYEYKHTFPSSDCDYRPPDYPTSYMPEFPVAPSYTSPIFLPHPAPPSAMYSDSIDVSHIPHSYATSPNFHDPQIYSS</sequence>
<dbReference type="EMBL" id="SMOL01000768">
    <property type="protein sequence ID" value="KAB2597147.1"/>
    <property type="molecule type" value="Genomic_DNA"/>
</dbReference>
<feature type="domain" description="WW" evidence="1">
    <location>
        <begin position="24"/>
        <end position="58"/>
    </location>
</feature>